<dbReference type="Proteomes" id="UP000037696">
    <property type="component" value="Unassembled WGS sequence"/>
</dbReference>
<dbReference type="AlphaFoldDB" id="A0A0M9W9Q2"/>
<keyword evidence="2" id="KW-1185">Reference proteome</keyword>
<proteinExistence type="predicted"/>
<organism evidence="1 2">
    <name type="scientific">Penicillium nordicum</name>
    <dbReference type="NCBI Taxonomy" id="229535"/>
    <lineage>
        <taxon>Eukaryota</taxon>
        <taxon>Fungi</taxon>
        <taxon>Dikarya</taxon>
        <taxon>Ascomycota</taxon>
        <taxon>Pezizomycotina</taxon>
        <taxon>Eurotiomycetes</taxon>
        <taxon>Eurotiomycetidae</taxon>
        <taxon>Eurotiales</taxon>
        <taxon>Aspergillaceae</taxon>
        <taxon>Penicillium</taxon>
    </lineage>
</organism>
<feature type="non-terminal residue" evidence="1">
    <location>
        <position position="38"/>
    </location>
</feature>
<evidence type="ECO:0000313" key="1">
    <source>
        <dbReference type="EMBL" id="KOS36523.1"/>
    </source>
</evidence>
<gene>
    <name evidence="1" type="ORF">ACN38_g12724</name>
</gene>
<comment type="caution">
    <text evidence="1">The sequence shown here is derived from an EMBL/GenBank/DDBJ whole genome shotgun (WGS) entry which is preliminary data.</text>
</comment>
<reference evidence="1 2" key="1">
    <citation type="submission" date="2015-08" db="EMBL/GenBank/DDBJ databases">
        <title>Genome sequencing of Penicillium nordicum.</title>
        <authorList>
            <person name="Nguyen H.D."/>
            <person name="Seifert K.A."/>
        </authorList>
    </citation>
    <scope>NUCLEOTIDE SEQUENCE [LARGE SCALE GENOMIC DNA]</scope>
    <source>
        <strain evidence="1 2">DAOMC 185683</strain>
    </source>
</reference>
<evidence type="ECO:0000313" key="2">
    <source>
        <dbReference type="Proteomes" id="UP000037696"/>
    </source>
</evidence>
<name>A0A0M9W9Q2_9EURO</name>
<sequence length="38" mass="4354">MDWIVGMYNTSLTNRGTAHQHLPVLVGHTRSQIFTRSQ</sequence>
<accession>A0A0M9W9Q2</accession>
<protein>
    <submittedName>
        <fullName evidence="1">Uncharacterized protein</fullName>
    </submittedName>
</protein>
<dbReference type="EMBL" id="LHQQ01000439">
    <property type="protein sequence ID" value="KOS36523.1"/>
    <property type="molecule type" value="Genomic_DNA"/>
</dbReference>